<evidence type="ECO:0000313" key="3">
    <source>
        <dbReference type="Proteomes" id="UP000063781"/>
    </source>
</evidence>
<dbReference type="OrthoDB" id="9768127at2"/>
<dbReference type="GO" id="GO:0051301">
    <property type="term" value="P:cell division"/>
    <property type="evidence" value="ECO:0007669"/>
    <property type="project" value="InterPro"/>
</dbReference>
<evidence type="ECO:0000259" key="1">
    <source>
        <dbReference type="SMART" id="SM00842"/>
    </source>
</evidence>
<dbReference type="AlphaFoldDB" id="A0A0X8GZS2"/>
<dbReference type="GO" id="GO:0032153">
    <property type="term" value="C:cell division site"/>
    <property type="evidence" value="ECO:0007669"/>
    <property type="project" value="TreeGrafter"/>
</dbReference>
<dbReference type="EMBL" id="CP013213">
    <property type="protein sequence ID" value="AMC93432.1"/>
    <property type="molecule type" value="Genomic_DNA"/>
</dbReference>
<dbReference type="InterPro" id="IPR003494">
    <property type="entry name" value="SHS2_FtsA"/>
</dbReference>
<accession>A0A0X8GZS2</accession>
<gene>
    <name evidence="2" type="ORF">AOC36_05390</name>
</gene>
<keyword evidence="3" id="KW-1185">Reference proteome</keyword>
<dbReference type="STRING" id="1514105.AOC36_05390"/>
<dbReference type="PANTHER" id="PTHR32432">
    <property type="entry name" value="CELL DIVISION PROTEIN FTSA-RELATED"/>
    <property type="match status" value="1"/>
</dbReference>
<dbReference type="RefSeq" id="WP_067632214.1">
    <property type="nucleotide sequence ID" value="NZ_CP013213.1"/>
</dbReference>
<dbReference type="Proteomes" id="UP000063781">
    <property type="component" value="Chromosome"/>
</dbReference>
<reference evidence="2 3" key="1">
    <citation type="submission" date="2015-10" db="EMBL/GenBank/DDBJ databases">
        <title>Erysipelothrix larvae sp. LV19 isolated from the larval gut of the rhinoceros beetle, Trypoxylus dichotomus.</title>
        <authorList>
            <person name="Lim S."/>
            <person name="Kim B.-C."/>
        </authorList>
    </citation>
    <scope>NUCLEOTIDE SEQUENCE [LARGE SCALE GENOMIC DNA]</scope>
    <source>
        <strain evidence="2 3">LV19</strain>
    </source>
</reference>
<dbReference type="GO" id="GO:0009898">
    <property type="term" value="C:cytoplasmic side of plasma membrane"/>
    <property type="evidence" value="ECO:0007669"/>
    <property type="project" value="TreeGrafter"/>
</dbReference>
<proteinExistence type="predicted"/>
<dbReference type="KEGG" id="erl:AOC36_05390"/>
<sequence length="413" mass="47025">MEKRIIAALEIADREVRLLVGQFYNGRINILKVEHVDHDGYIDGRLVRGHRIVEAIEKAVQNASANLNAHISKVIVSVYGLDNEITSKRISLPVVGRISEYDLKRALKEVYTYPAPENMVCVNALFTRFYVNGVPTRKIPVNERNENVQVDYQAYYCNQDALFEIIRCVENAGLEVIDVVLSDIGFASEALLFEASVDHPVVGVTFEMMSTQLSLYYQGQLASTMHLNYGFEIFLKKLMETYKLSRDVVERLLFYDVDVSDVSPNDDPIFIWSTKSNSHHLSAKDLLNCIGNDIIKMLDDIHDTCEPIYQLGNVEYVFTGVASRVDGLVETMHAISDADARVYRSSTFGVKDPRYTSLIGSFYYYKDTEFYRGSSQSSIDEEIFVKDVIGTDKHHSHENENTVTKRLRTLFMD</sequence>
<dbReference type="SMART" id="SM00842">
    <property type="entry name" value="FtsA"/>
    <property type="match status" value="1"/>
</dbReference>
<feature type="domain" description="SHS2" evidence="1">
    <location>
        <begin position="6"/>
        <end position="185"/>
    </location>
</feature>
<dbReference type="PANTHER" id="PTHR32432:SF4">
    <property type="entry name" value="CELL DIVISION PROTEIN FTSA"/>
    <property type="match status" value="1"/>
</dbReference>
<organism evidence="2 3">
    <name type="scientific">Erysipelothrix larvae</name>
    <dbReference type="NCBI Taxonomy" id="1514105"/>
    <lineage>
        <taxon>Bacteria</taxon>
        <taxon>Bacillati</taxon>
        <taxon>Bacillota</taxon>
        <taxon>Erysipelotrichia</taxon>
        <taxon>Erysipelotrichales</taxon>
        <taxon>Erysipelotrichaceae</taxon>
        <taxon>Erysipelothrix</taxon>
    </lineage>
</organism>
<dbReference type="InterPro" id="IPR043129">
    <property type="entry name" value="ATPase_NBD"/>
</dbReference>
<name>A0A0X8GZS2_9FIRM</name>
<dbReference type="InterPro" id="IPR050696">
    <property type="entry name" value="FtsA/MreB"/>
</dbReference>
<protein>
    <recommendedName>
        <fullName evidence="1">SHS2 domain-containing protein</fullName>
    </recommendedName>
</protein>
<evidence type="ECO:0000313" key="2">
    <source>
        <dbReference type="EMBL" id="AMC93432.1"/>
    </source>
</evidence>
<dbReference type="SUPFAM" id="SSF53067">
    <property type="entry name" value="Actin-like ATPase domain"/>
    <property type="match status" value="1"/>
</dbReference>